<feature type="signal peptide" evidence="1">
    <location>
        <begin position="1"/>
        <end position="25"/>
    </location>
</feature>
<organism evidence="3 4">
    <name type="scientific">Chitinasiproducens palmae</name>
    <dbReference type="NCBI Taxonomy" id="1770053"/>
    <lineage>
        <taxon>Bacteria</taxon>
        <taxon>Pseudomonadati</taxon>
        <taxon>Pseudomonadota</taxon>
        <taxon>Betaproteobacteria</taxon>
        <taxon>Burkholderiales</taxon>
        <taxon>Burkholderiaceae</taxon>
        <taxon>Chitinasiproducens</taxon>
    </lineage>
</organism>
<dbReference type="Proteomes" id="UP000243719">
    <property type="component" value="Unassembled WGS sequence"/>
</dbReference>
<gene>
    <name evidence="3" type="ORF">SAMN05216551_108191</name>
</gene>
<name>A0A1H2PRN9_9BURK</name>
<evidence type="ECO:0000259" key="2">
    <source>
        <dbReference type="Pfam" id="PF08750"/>
    </source>
</evidence>
<dbReference type="RefSeq" id="WP_170845156.1">
    <property type="nucleotide sequence ID" value="NZ_FNLO01000008.1"/>
</dbReference>
<dbReference type="PROSITE" id="PS51257">
    <property type="entry name" value="PROKAR_LIPOPROTEIN"/>
    <property type="match status" value="1"/>
</dbReference>
<evidence type="ECO:0000256" key="1">
    <source>
        <dbReference type="SAM" id="SignalP"/>
    </source>
</evidence>
<keyword evidence="1" id="KW-0732">Signal</keyword>
<evidence type="ECO:0000313" key="3">
    <source>
        <dbReference type="EMBL" id="SDV49563.1"/>
    </source>
</evidence>
<evidence type="ECO:0000313" key="4">
    <source>
        <dbReference type="Proteomes" id="UP000243719"/>
    </source>
</evidence>
<dbReference type="AlphaFoldDB" id="A0A1H2PRN9"/>
<reference evidence="4" key="1">
    <citation type="submission" date="2016-09" db="EMBL/GenBank/DDBJ databases">
        <authorList>
            <person name="Varghese N."/>
            <person name="Submissions S."/>
        </authorList>
    </citation>
    <scope>NUCLEOTIDE SEQUENCE [LARGE SCALE GENOMIC DNA]</scope>
    <source>
        <strain evidence="4">JS23</strain>
    </source>
</reference>
<dbReference type="Pfam" id="PF08750">
    <property type="entry name" value="CNP1"/>
    <property type="match status" value="1"/>
</dbReference>
<keyword evidence="4" id="KW-1185">Reference proteome</keyword>
<sequence>MKRFLSFPTGAALLVTALACATASAQDRAEPPAPASTSATNGGLFDALLERTPDWHEQAIGALPPLPREEDLLPFTVSNLSRFKYSLDARSLTVGKDGVIRYVVVIETPAGARNVRYEGIHCAGSEWRLYSGANEAGTAWDGASTPWLQIEPSNLNAYHAALSTAFFCDNRMPADNAQQIVRNVRYNRTISDRDYR</sequence>
<feature type="domain" description="CNP1-like uncharacterised" evidence="2">
    <location>
        <begin position="52"/>
        <end position="185"/>
    </location>
</feature>
<accession>A0A1H2PRN9</accession>
<proteinExistence type="predicted"/>
<dbReference type="InterPro" id="IPR014861">
    <property type="entry name" value="CNP1-like_dom"/>
</dbReference>
<feature type="chain" id="PRO_5017217090" evidence="1">
    <location>
        <begin position="26"/>
        <end position="196"/>
    </location>
</feature>
<protein>
    <submittedName>
        <fullName evidence="3">CNP1-like family protein</fullName>
    </submittedName>
</protein>
<dbReference type="STRING" id="1770053.SAMN05216551_108191"/>
<dbReference type="EMBL" id="FNLO01000008">
    <property type="protein sequence ID" value="SDV49563.1"/>
    <property type="molecule type" value="Genomic_DNA"/>
</dbReference>